<keyword evidence="3" id="KW-1185">Reference proteome</keyword>
<dbReference type="InterPro" id="IPR012341">
    <property type="entry name" value="6hp_glycosidase-like_sf"/>
</dbReference>
<accession>A0ABU2X6A2</accession>
<name>A0ABU2X6A2_9ACTN</name>
<feature type="chain" id="PRO_5047297685" evidence="1">
    <location>
        <begin position="23"/>
        <end position="661"/>
    </location>
</feature>
<comment type="caution">
    <text evidence="2">The sequence shown here is derived from an EMBL/GenBank/DDBJ whole genome shotgun (WGS) entry which is preliminary data.</text>
</comment>
<protein>
    <submittedName>
        <fullName evidence="2">Uncharacterized protein</fullName>
    </submittedName>
</protein>
<sequence length="661" mass="72036">MKVRLLAAVGALVLGAVPGTAAAVTDSASARAVAGDPTAAQPVLLNQSGFNLGESKRFTAPRAEDGATFTITDTSGRVRYRGKVKGSIGDFTKFNPRDTGDFVVTVTGAAGTGASVPFGIGAYWIDRVSYRRAIEFMAGSRCYFGDYTRKTADPASDEYGARDCMKGVTWRDSAHYSREIQTLVDMYLANPSAFDQIHVDADDKGLPVTLPEGTPGIVRLIYWGVELLLQEKVNDPQLKEQLAAFIYAYPQLEKYIPASVYQRARDHLFDSWGDPARDRYYWQAFTPHTGDLFQVYTQVGTGKGELAPGHSVWPNLMMYEVAKREGRDDAGRYLHAARSQADWLINNLDVKDPRVSKGQRQSEYVLITGLVQFAETYPDKAPHGIEEFVRDWARIAVDRSDNLWDFRRYSDDRWTIPAFNGGGADDPNEVGNVAGFSAPALAAARLLGNDPLAGRLREIATAQVDNIFGRNPTGRHASYDAPSKTVGFEGVEHGWFSEYYGGAGLLENVPGVLDGSPKNGHYPFNPEQGNIGHTEGWVAFNTAWNESLAWRAADQTQLKVSTRGRVPARVVPGDTEVRIDLAAPLNLDADTLGQGTVDVRVGDRATKRLTVTQTEKNSKTFSATVNLATLGAKPRDAITVTYGHGPFAVSYSFTVAGAGPQ</sequence>
<dbReference type="EMBL" id="JAVRFD010000001">
    <property type="protein sequence ID" value="MDT0541449.1"/>
    <property type="molecule type" value="Genomic_DNA"/>
</dbReference>
<dbReference type="InterPro" id="IPR008928">
    <property type="entry name" value="6-hairpin_glycosidase_sf"/>
</dbReference>
<evidence type="ECO:0000256" key="1">
    <source>
        <dbReference type="SAM" id="SignalP"/>
    </source>
</evidence>
<dbReference type="SUPFAM" id="SSF48208">
    <property type="entry name" value="Six-hairpin glycosidases"/>
    <property type="match status" value="1"/>
</dbReference>
<dbReference type="InterPro" id="IPR014756">
    <property type="entry name" value="Ig_E-set"/>
</dbReference>
<proteinExistence type="predicted"/>
<dbReference type="SUPFAM" id="SSF81296">
    <property type="entry name" value="E set domains"/>
    <property type="match status" value="1"/>
</dbReference>
<feature type="signal peptide" evidence="1">
    <location>
        <begin position="1"/>
        <end position="22"/>
    </location>
</feature>
<evidence type="ECO:0000313" key="2">
    <source>
        <dbReference type="EMBL" id="MDT0541449.1"/>
    </source>
</evidence>
<keyword evidence="1" id="KW-0732">Signal</keyword>
<organism evidence="2 3">
    <name type="scientific">Streptomyces lonegramiae</name>
    <dbReference type="NCBI Taxonomy" id="3075524"/>
    <lineage>
        <taxon>Bacteria</taxon>
        <taxon>Bacillati</taxon>
        <taxon>Actinomycetota</taxon>
        <taxon>Actinomycetes</taxon>
        <taxon>Kitasatosporales</taxon>
        <taxon>Streptomycetaceae</taxon>
        <taxon>Streptomyces</taxon>
    </lineage>
</organism>
<reference evidence="2" key="1">
    <citation type="submission" date="2024-05" db="EMBL/GenBank/DDBJ databases">
        <title>30 novel species of actinomycetes from the DSMZ collection.</title>
        <authorList>
            <person name="Nouioui I."/>
        </authorList>
    </citation>
    <scope>NUCLEOTIDE SEQUENCE</scope>
    <source>
        <strain evidence="2">DSM 41529</strain>
    </source>
</reference>
<gene>
    <name evidence="2" type="ORF">RND15_01795</name>
</gene>
<dbReference type="Proteomes" id="UP001180754">
    <property type="component" value="Unassembled WGS sequence"/>
</dbReference>
<dbReference type="Gene3D" id="1.50.10.10">
    <property type="match status" value="1"/>
</dbReference>
<evidence type="ECO:0000313" key="3">
    <source>
        <dbReference type="Proteomes" id="UP001180754"/>
    </source>
</evidence>
<dbReference type="RefSeq" id="WP_311721717.1">
    <property type="nucleotide sequence ID" value="NZ_JAVRFD010000001.1"/>
</dbReference>